<organism evidence="7 8">
    <name type="scientific">Ruegeria spongiae</name>
    <dbReference type="NCBI Taxonomy" id="2942209"/>
    <lineage>
        <taxon>Bacteria</taxon>
        <taxon>Pseudomonadati</taxon>
        <taxon>Pseudomonadota</taxon>
        <taxon>Alphaproteobacteria</taxon>
        <taxon>Rhodobacterales</taxon>
        <taxon>Roseobacteraceae</taxon>
        <taxon>Ruegeria</taxon>
    </lineage>
</organism>
<accession>A0ABT0Q3A4</accession>
<dbReference type="Proteomes" id="UP001203880">
    <property type="component" value="Unassembled WGS sequence"/>
</dbReference>
<evidence type="ECO:0000256" key="3">
    <source>
        <dbReference type="ARBA" id="ARBA00014472"/>
    </source>
</evidence>
<dbReference type="GO" id="GO:0008483">
    <property type="term" value="F:transaminase activity"/>
    <property type="evidence" value="ECO:0007669"/>
    <property type="project" value="UniProtKB-KW"/>
</dbReference>
<proteinExistence type="inferred from homology"/>
<dbReference type="Pfam" id="PF01063">
    <property type="entry name" value="Aminotran_4"/>
    <property type="match status" value="1"/>
</dbReference>
<evidence type="ECO:0000313" key="7">
    <source>
        <dbReference type="EMBL" id="MCL6283369.1"/>
    </source>
</evidence>
<keyword evidence="8" id="KW-1185">Reference proteome</keyword>
<evidence type="ECO:0000256" key="4">
    <source>
        <dbReference type="ARBA" id="ARBA00022898"/>
    </source>
</evidence>
<evidence type="ECO:0000256" key="5">
    <source>
        <dbReference type="RuleBase" id="RU004106"/>
    </source>
</evidence>
<dbReference type="InterPro" id="IPR001544">
    <property type="entry name" value="Aminotrans_IV"/>
</dbReference>
<dbReference type="PROSITE" id="PS00770">
    <property type="entry name" value="AA_TRANSFER_CLASS_4"/>
    <property type="match status" value="1"/>
</dbReference>
<dbReference type="InterPro" id="IPR018300">
    <property type="entry name" value="Aminotrans_IV_CS"/>
</dbReference>
<dbReference type="EMBL" id="JAMFMB010000007">
    <property type="protein sequence ID" value="MCL6283369.1"/>
    <property type="molecule type" value="Genomic_DNA"/>
</dbReference>
<keyword evidence="4 6" id="KW-0663">Pyridoxal phosphate</keyword>
<dbReference type="InterPro" id="IPR036038">
    <property type="entry name" value="Aminotransferase-like"/>
</dbReference>
<dbReference type="Gene3D" id="3.20.10.10">
    <property type="entry name" value="D-amino Acid Aminotransferase, subunit A, domain 2"/>
    <property type="match status" value="1"/>
</dbReference>
<evidence type="ECO:0000256" key="2">
    <source>
        <dbReference type="ARBA" id="ARBA00009320"/>
    </source>
</evidence>
<dbReference type="NCBIfam" id="NF005731">
    <property type="entry name" value="PRK07546.1-5"/>
    <property type="match status" value="1"/>
</dbReference>
<comment type="caution">
    <text evidence="7">The sequence shown here is derived from an EMBL/GenBank/DDBJ whole genome shotgun (WGS) entry which is preliminary data.</text>
</comment>
<dbReference type="RefSeq" id="WP_249708204.1">
    <property type="nucleotide sequence ID" value="NZ_JAMFMB010000007.1"/>
</dbReference>
<comment type="cofactor">
    <cofactor evidence="1 6">
        <name>pyridoxal 5'-phosphate</name>
        <dbReference type="ChEBI" id="CHEBI:597326"/>
    </cofactor>
</comment>
<keyword evidence="7" id="KW-0032">Aminotransferase</keyword>
<dbReference type="SUPFAM" id="SSF56752">
    <property type="entry name" value="D-aminoacid aminotransferase-like PLP-dependent enzymes"/>
    <property type="match status" value="1"/>
</dbReference>
<dbReference type="Gene3D" id="3.30.470.10">
    <property type="match status" value="1"/>
</dbReference>
<dbReference type="InterPro" id="IPR043132">
    <property type="entry name" value="BCAT-like_C"/>
</dbReference>
<evidence type="ECO:0000313" key="8">
    <source>
        <dbReference type="Proteomes" id="UP001203880"/>
    </source>
</evidence>
<protein>
    <recommendedName>
        <fullName evidence="3">Probable branched-chain-amino-acid aminotransferase</fullName>
    </recommendedName>
</protein>
<evidence type="ECO:0000256" key="6">
    <source>
        <dbReference type="RuleBase" id="RU004516"/>
    </source>
</evidence>
<evidence type="ECO:0000256" key="1">
    <source>
        <dbReference type="ARBA" id="ARBA00001933"/>
    </source>
</evidence>
<reference evidence="7" key="1">
    <citation type="submission" date="2022-05" db="EMBL/GenBank/DDBJ databases">
        <authorList>
            <person name="Park J.-S."/>
        </authorList>
    </citation>
    <scope>NUCLEOTIDE SEQUENCE</scope>
    <source>
        <strain evidence="7">2012CJ41-6</strain>
    </source>
</reference>
<keyword evidence="7" id="KW-0808">Transferase</keyword>
<name>A0ABT0Q3A4_9RHOB</name>
<dbReference type="NCBIfam" id="NF005729">
    <property type="entry name" value="PRK07546.1-3"/>
    <property type="match status" value="1"/>
</dbReference>
<dbReference type="InterPro" id="IPR043131">
    <property type="entry name" value="BCAT-like_N"/>
</dbReference>
<gene>
    <name evidence="7" type="ORF">M3P21_07465</name>
</gene>
<comment type="similarity">
    <text evidence="2 5">Belongs to the class-IV pyridoxal-phosphate-dependent aminotransferase family.</text>
</comment>
<sequence length="216" mass="23716">MESPLRHPAEPDFRLIETLGYHPEHGFNRLELHLDRVAGSAQALGVGFDREAAIACLKGAGGAVPLRCRLTLDAQGRFELTTAVLTPSPDLWRVALAPERLDPKDPWLRHKTTRRALYDQARAALPDGVDEWLFLNTNGELCEGTITNLFVTLQTGEVITPPLSSGLLPGILRQEMLTKGEAREQIVKLDGLASAKRIMIGNSLRGLIQVELVESV</sequence>